<sequence length="182" mass="21053">MARVRSRSLPRSKAHSPPTYEDSRKEGSNLFQKLPEESDGYSTVDDQRSQKDRDFQTHRKSSKKKKSKNREEKSEKSEDKPQSEAEDMEEDEVDAAGRGTTRRARTAKSEIEDEKSAKEELAVMRELLKKISAQFDDQMAKKEEEGQVIQQTSRFYAIVMSIKSQEPSDKINRQNRIILLNL</sequence>
<feature type="compositionally biased region" description="Acidic residues" evidence="1">
    <location>
        <begin position="84"/>
        <end position="94"/>
    </location>
</feature>
<gene>
    <name evidence="2" type="primary">LOC114340696</name>
</gene>
<reference evidence="2" key="1">
    <citation type="submission" date="2025-08" db="UniProtKB">
        <authorList>
            <consortium name="RefSeq"/>
        </authorList>
    </citation>
    <scope>IDENTIFICATION</scope>
    <source>
        <tissue evidence="2">Whole insect</tissue>
    </source>
</reference>
<feature type="region of interest" description="Disordered" evidence="1">
    <location>
        <begin position="1"/>
        <end position="117"/>
    </location>
</feature>
<evidence type="ECO:0000256" key="1">
    <source>
        <dbReference type="SAM" id="MobiDB-lite"/>
    </source>
</evidence>
<proteinExistence type="predicted"/>
<name>A0A6P7GMQ8_DIAVI</name>
<feature type="compositionally biased region" description="Basic residues" evidence="1">
    <location>
        <begin position="58"/>
        <end position="68"/>
    </location>
</feature>
<dbReference type="RefSeq" id="XP_028147267.1">
    <property type="nucleotide sequence ID" value="XM_028291466.1"/>
</dbReference>
<feature type="compositionally biased region" description="Basic and acidic residues" evidence="1">
    <location>
        <begin position="107"/>
        <end position="117"/>
    </location>
</feature>
<accession>A0A6P7GMQ8</accession>
<feature type="compositionally biased region" description="Basic and acidic residues" evidence="1">
    <location>
        <begin position="69"/>
        <end position="83"/>
    </location>
</feature>
<feature type="compositionally biased region" description="Basic and acidic residues" evidence="1">
    <location>
        <begin position="45"/>
        <end position="57"/>
    </location>
</feature>
<protein>
    <submittedName>
        <fullName evidence="2">Uncharacterized protein LOC114340696</fullName>
    </submittedName>
</protein>
<dbReference type="AlphaFoldDB" id="A0A6P7GMQ8"/>
<feature type="compositionally biased region" description="Basic residues" evidence="1">
    <location>
        <begin position="1"/>
        <end position="14"/>
    </location>
</feature>
<organism evidence="2">
    <name type="scientific">Diabrotica virgifera virgifera</name>
    <name type="common">western corn rootworm</name>
    <dbReference type="NCBI Taxonomy" id="50390"/>
    <lineage>
        <taxon>Eukaryota</taxon>
        <taxon>Metazoa</taxon>
        <taxon>Ecdysozoa</taxon>
        <taxon>Arthropoda</taxon>
        <taxon>Hexapoda</taxon>
        <taxon>Insecta</taxon>
        <taxon>Pterygota</taxon>
        <taxon>Neoptera</taxon>
        <taxon>Endopterygota</taxon>
        <taxon>Coleoptera</taxon>
        <taxon>Polyphaga</taxon>
        <taxon>Cucujiformia</taxon>
        <taxon>Chrysomeloidea</taxon>
        <taxon>Chrysomelidae</taxon>
        <taxon>Galerucinae</taxon>
        <taxon>Diabroticina</taxon>
        <taxon>Diabroticites</taxon>
        <taxon>Diabrotica</taxon>
    </lineage>
</organism>
<evidence type="ECO:0000313" key="2">
    <source>
        <dbReference type="RefSeq" id="XP_028147267.1"/>
    </source>
</evidence>
<dbReference type="InParanoid" id="A0A6P7GMQ8"/>